<dbReference type="PANTHER" id="PTHR32479:SF17">
    <property type="entry name" value="GLYCOLATE OXIDASE IRON-SULFUR SUBUNIT"/>
    <property type="match status" value="1"/>
</dbReference>
<protein>
    <recommendedName>
        <fullName evidence="6">Glycolate oxidase iron-sulfur subunit</fullName>
        <ecNumber evidence="6">1.1.99.14</ecNumber>
    </recommendedName>
</protein>
<name>A0ABU8IRJ1_9BURK</name>
<evidence type="ECO:0000256" key="1">
    <source>
        <dbReference type="ARBA" id="ARBA00022485"/>
    </source>
</evidence>
<evidence type="ECO:0000256" key="6">
    <source>
        <dbReference type="PIRNR" id="PIRNR000139"/>
    </source>
</evidence>
<feature type="domain" description="4Fe-4S ferredoxin-type" evidence="7">
    <location>
        <begin position="66"/>
        <end position="95"/>
    </location>
</feature>
<evidence type="ECO:0000256" key="4">
    <source>
        <dbReference type="ARBA" id="ARBA00023004"/>
    </source>
</evidence>
<evidence type="ECO:0000313" key="8">
    <source>
        <dbReference type="EMBL" id="MEI5997908.1"/>
    </source>
</evidence>
<dbReference type="SUPFAM" id="SSF54862">
    <property type="entry name" value="4Fe-4S ferredoxins"/>
    <property type="match status" value="1"/>
</dbReference>
<keyword evidence="6" id="KW-0249">Electron transport</keyword>
<organism evidence="8 9">
    <name type="scientific">Paraburkholderia bengalensis</name>
    <dbReference type="NCBI Taxonomy" id="2747562"/>
    <lineage>
        <taxon>Bacteria</taxon>
        <taxon>Pseudomonadati</taxon>
        <taxon>Pseudomonadota</taxon>
        <taxon>Betaproteobacteria</taxon>
        <taxon>Burkholderiales</taxon>
        <taxon>Burkholderiaceae</taxon>
        <taxon>Paraburkholderia</taxon>
    </lineage>
</organism>
<evidence type="ECO:0000313" key="9">
    <source>
        <dbReference type="Proteomes" id="UP001386437"/>
    </source>
</evidence>
<reference evidence="8 9" key="1">
    <citation type="journal article" date="2022" name="Arch. Microbiol.">
        <title>Paraburkholderia bengalensis sp. nov. isolated from roots of Oryza sativa, IR64.</title>
        <authorList>
            <person name="Nag P."/>
            <person name="Mondal N."/>
            <person name="Sarkar J."/>
            <person name="Das S."/>
        </authorList>
    </citation>
    <scope>NUCLEOTIDE SEQUENCE [LARGE SCALE GENOMIC DNA]</scope>
    <source>
        <strain evidence="8 9">IR64_4_BI</strain>
    </source>
</reference>
<dbReference type="Proteomes" id="UP001386437">
    <property type="component" value="Unassembled WGS sequence"/>
</dbReference>
<dbReference type="InterPro" id="IPR012257">
    <property type="entry name" value="Glc_ox_4Fe-4S"/>
</dbReference>
<evidence type="ECO:0000259" key="7">
    <source>
        <dbReference type="PROSITE" id="PS51379"/>
    </source>
</evidence>
<dbReference type="InterPro" id="IPR017896">
    <property type="entry name" value="4Fe4S_Fe-S-bd"/>
</dbReference>
<keyword evidence="2 6" id="KW-0479">Metal-binding</keyword>
<dbReference type="EMBL" id="JACFYJ010000015">
    <property type="protein sequence ID" value="MEI5997908.1"/>
    <property type="molecule type" value="Genomic_DNA"/>
</dbReference>
<dbReference type="InterPro" id="IPR017900">
    <property type="entry name" value="4Fe4S_Fe_S_CS"/>
</dbReference>
<comment type="cofactor">
    <cofactor evidence="6">
        <name>[4Fe-4S] cluster</name>
        <dbReference type="ChEBI" id="CHEBI:49883"/>
    </cofactor>
    <text evidence="6">Binds 2 [4Fe-4S] clusters.</text>
</comment>
<evidence type="ECO:0000256" key="5">
    <source>
        <dbReference type="ARBA" id="ARBA00023014"/>
    </source>
</evidence>
<dbReference type="RefSeq" id="WP_336598117.1">
    <property type="nucleotide sequence ID" value="NZ_JACFYJ010000015.1"/>
</dbReference>
<keyword evidence="1 6" id="KW-0004">4Fe-4S</keyword>
<comment type="catalytic activity">
    <reaction evidence="6">
        <text>(R)-lactate + A = pyruvate + AH2</text>
        <dbReference type="Rhea" id="RHEA:15089"/>
        <dbReference type="ChEBI" id="CHEBI:13193"/>
        <dbReference type="ChEBI" id="CHEBI:15361"/>
        <dbReference type="ChEBI" id="CHEBI:16004"/>
        <dbReference type="ChEBI" id="CHEBI:17499"/>
    </reaction>
</comment>
<dbReference type="Pfam" id="PF02754">
    <property type="entry name" value="CCG"/>
    <property type="match status" value="2"/>
</dbReference>
<keyword evidence="5 6" id="KW-0411">Iron-sulfur</keyword>
<comment type="function">
    <text evidence="6">Component of a complex that catalyzes the oxidation of glycolate to glyoxylate.</text>
</comment>
<keyword evidence="4 6" id="KW-0408">Iron</keyword>
<keyword evidence="9" id="KW-1185">Reference proteome</keyword>
<comment type="caution">
    <text evidence="8">The sequence shown here is derived from an EMBL/GenBank/DDBJ whole genome shotgun (WGS) entry which is preliminary data.</text>
</comment>
<gene>
    <name evidence="8" type="primary">glcF</name>
    <name evidence="8" type="ORF">H3V53_12080</name>
</gene>
<accession>A0ABU8IRJ1</accession>
<dbReference type="PROSITE" id="PS00198">
    <property type="entry name" value="4FE4S_FER_1"/>
    <property type="match status" value="1"/>
</dbReference>
<keyword evidence="3" id="KW-0677">Repeat</keyword>
<keyword evidence="6" id="KW-0813">Transport</keyword>
<dbReference type="PROSITE" id="PS51379">
    <property type="entry name" value="4FE4S_FER_2"/>
    <property type="match status" value="2"/>
</dbReference>
<dbReference type="InterPro" id="IPR004017">
    <property type="entry name" value="Cys_rich_dom"/>
</dbReference>
<dbReference type="PIRSF" id="PIRSF000139">
    <property type="entry name" value="Glc_ox_4Fe-4S"/>
    <property type="match status" value="1"/>
</dbReference>
<dbReference type="Gene3D" id="1.10.1060.10">
    <property type="entry name" value="Alpha-helical ferredoxin"/>
    <property type="match status" value="1"/>
</dbReference>
<dbReference type="PANTHER" id="PTHR32479">
    <property type="entry name" value="GLYCOLATE OXIDASE IRON-SULFUR SUBUNIT"/>
    <property type="match status" value="1"/>
</dbReference>
<keyword evidence="8" id="KW-0560">Oxidoreductase</keyword>
<dbReference type="GO" id="GO:0019154">
    <property type="term" value="F:glycolate dehydrogenase activity"/>
    <property type="evidence" value="ECO:0007669"/>
    <property type="project" value="UniProtKB-EC"/>
</dbReference>
<sequence length="407" mass="44497">MQTNLSEDARALTRGEEAEEILRTCVHCGFCNATCPTYQLLGNELDGPRGRIYLIKQMMEGQPVTEKTQLHLDRCLTCRNCETTCPSGVKYHTLLDIGREMLDQQVKRPLAQRALRAGLRQIIPSPRTFGMLLKAGRLVRFALPKSINDKIPPGITGPGERPKVQHERRMLMLEGCVQRSLSPNTNAAAARVLDRLGVSIDHVAEAGCCGATDYHLDAQESALNRARRNIDAWWPKVQAGVEAIVQTASGCGAFVKEYGDLLRNDPLYSARARHISSITKDLVEVLAAEAIEKLRIEANQRIAFHCPCTLQHAQKLGGAVEGVLSRLGFGLTSVPNAHLCCGSAGTYSLTQPVLARQLRDDRLEALESGNPDVIATANVGCQAHLDSGGRTSVRHWIEIVDASLKGK</sequence>
<feature type="domain" description="4Fe-4S ferredoxin-type" evidence="7">
    <location>
        <begin position="16"/>
        <end position="46"/>
    </location>
</feature>
<proteinExistence type="predicted"/>
<dbReference type="InterPro" id="IPR009051">
    <property type="entry name" value="Helical_ferredxn"/>
</dbReference>
<evidence type="ECO:0000256" key="3">
    <source>
        <dbReference type="ARBA" id="ARBA00022737"/>
    </source>
</evidence>
<dbReference type="NCBIfam" id="NF008434">
    <property type="entry name" value="PRK11274.1"/>
    <property type="match status" value="1"/>
</dbReference>
<dbReference type="Pfam" id="PF13183">
    <property type="entry name" value="Fer4_8"/>
    <property type="match status" value="1"/>
</dbReference>
<dbReference type="EC" id="1.1.99.14" evidence="6"/>
<evidence type="ECO:0000256" key="2">
    <source>
        <dbReference type="ARBA" id="ARBA00022723"/>
    </source>
</evidence>
<comment type="catalytic activity">
    <reaction evidence="6">
        <text>glycolate + A = glyoxylate + AH2</text>
        <dbReference type="Rhea" id="RHEA:21264"/>
        <dbReference type="ChEBI" id="CHEBI:13193"/>
        <dbReference type="ChEBI" id="CHEBI:17499"/>
        <dbReference type="ChEBI" id="CHEBI:29805"/>
        <dbReference type="ChEBI" id="CHEBI:36655"/>
        <dbReference type="EC" id="1.1.99.14"/>
    </reaction>
</comment>